<protein>
    <submittedName>
        <fullName evidence="2">GumL protein</fullName>
    </submittedName>
</protein>
<proteinExistence type="predicted"/>
<evidence type="ECO:0000313" key="2">
    <source>
        <dbReference type="EMBL" id="GCL63484.1"/>
    </source>
</evidence>
<accession>A0A480APL4</accession>
<feature type="domain" description="Polysaccharide pyruvyl transferase" evidence="1">
    <location>
        <begin position="99"/>
        <end position="213"/>
    </location>
</feature>
<dbReference type="Pfam" id="PF04230">
    <property type="entry name" value="PS_pyruv_trans"/>
    <property type="match status" value="1"/>
</dbReference>
<comment type="caution">
    <text evidence="2">The sequence shown here is derived from an EMBL/GenBank/DDBJ whole genome shotgun (WGS) entry which is preliminary data.</text>
</comment>
<keyword evidence="3" id="KW-1185">Reference proteome</keyword>
<evidence type="ECO:0000313" key="3">
    <source>
        <dbReference type="Proteomes" id="UP000301751"/>
    </source>
</evidence>
<gene>
    <name evidence="2" type="primary">gumL</name>
    <name evidence="2" type="ORF">AQPW35_25650</name>
</gene>
<dbReference type="InterPro" id="IPR007345">
    <property type="entry name" value="Polysacch_pyruvyl_Trfase"/>
</dbReference>
<dbReference type="AlphaFoldDB" id="A0A480APL4"/>
<reference evidence="3" key="1">
    <citation type="submission" date="2019-03" db="EMBL/GenBank/DDBJ databases">
        <title>Aquabacterium pictum sp.nov., the first bacteriochlorophyll a-containing freshwater bacterium in the genus Aquabacterium of the class Betaproteobacteria.</title>
        <authorList>
            <person name="Hirose S."/>
            <person name="Tank M."/>
            <person name="Hara E."/>
            <person name="Tamaki H."/>
            <person name="Takaichi S."/>
            <person name="Haruta S."/>
            <person name="Hanada S."/>
        </authorList>
    </citation>
    <scope>NUCLEOTIDE SEQUENCE [LARGE SCALE GENOMIC DNA]</scope>
    <source>
        <strain evidence="3">W35</strain>
    </source>
</reference>
<dbReference type="EMBL" id="BJCL01000006">
    <property type="protein sequence ID" value="GCL63484.1"/>
    <property type="molecule type" value="Genomic_DNA"/>
</dbReference>
<dbReference type="Proteomes" id="UP000301751">
    <property type="component" value="Unassembled WGS sequence"/>
</dbReference>
<organism evidence="2 3">
    <name type="scientific">Pseudaquabacterium pictum</name>
    <dbReference type="NCBI Taxonomy" id="2315236"/>
    <lineage>
        <taxon>Bacteria</taxon>
        <taxon>Pseudomonadati</taxon>
        <taxon>Pseudomonadota</taxon>
        <taxon>Betaproteobacteria</taxon>
        <taxon>Burkholderiales</taxon>
        <taxon>Sphaerotilaceae</taxon>
        <taxon>Pseudaquabacterium</taxon>
    </lineage>
</organism>
<name>A0A480APL4_9BURK</name>
<dbReference type="RefSeq" id="WP_137733235.1">
    <property type="nucleotide sequence ID" value="NZ_BJCL01000006.1"/>
</dbReference>
<dbReference type="OrthoDB" id="9803627at2"/>
<evidence type="ECO:0000259" key="1">
    <source>
        <dbReference type="Pfam" id="PF04230"/>
    </source>
</evidence>
<sequence>MTAIELFHYDPRLPVVPGRLGSRLPWRRPLSNFGDLLGPVVVRGLLARHGVHLPAQAPPARADGPPRQRLLSIGSVLHYARDGDVVWGSGRNAKMEDALHRFTRLDVRAVRGPLTRDFLLARGVPCPPVYGDPGLLVPLVLPELVALSRQRPHPLTIVPNYNDLGWMPPSDALLDPRSPWMDCLRRIAQSALVVATSLHAVVVAEALGVPARLVRSRAEHPFKYQDYYLGTGRSDVRIADSLAQALRWGGEPPPSPAIGPLLDSFPHELWTAAAAAPPGGSVHLGAEGAA</sequence>